<protein>
    <submittedName>
        <fullName evidence="1">Uncharacterized protein</fullName>
    </submittedName>
</protein>
<proteinExistence type="predicted"/>
<evidence type="ECO:0000313" key="1">
    <source>
        <dbReference type="EMBL" id="KAE8975990.1"/>
    </source>
</evidence>
<sequence>MALAAAWLDASQDPIVGRTCVLDERGRCILQAAAAGRARRCTAPTQQPEDTLADVASGVQQVFRLLRGRGHAERERQDHRGQDRGLTQFYREQQGSTFKSQDVWVLLRHSPKWLDKMTAKRNQKRRIMARMMDRMSATQQRYYQIKQEQKLGELKSEMDD</sequence>
<dbReference type="OrthoDB" id="1165905at2759"/>
<reference evidence="1 2" key="1">
    <citation type="submission" date="2018-09" db="EMBL/GenBank/DDBJ databases">
        <title>Genomic investigation of the strawberry pathogen Phytophthora fragariae indicates pathogenicity is determined by transcriptional variation in three key races.</title>
        <authorList>
            <person name="Adams T.M."/>
            <person name="Armitage A.D."/>
            <person name="Sobczyk M.K."/>
            <person name="Bates H.J."/>
            <person name="Dunwell J.M."/>
            <person name="Nellist C.F."/>
            <person name="Harrison R.J."/>
        </authorList>
    </citation>
    <scope>NUCLEOTIDE SEQUENCE [LARGE SCALE GENOMIC DNA]</scope>
    <source>
        <strain evidence="1 2">SCRP324</strain>
    </source>
</reference>
<dbReference type="Proteomes" id="UP000435112">
    <property type="component" value="Unassembled WGS sequence"/>
</dbReference>
<gene>
    <name evidence="1" type="ORF">PR002_g25436</name>
</gene>
<evidence type="ECO:0000313" key="2">
    <source>
        <dbReference type="Proteomes" id="UP000435112"/>
    </source>
</evidence>
<dbReference type="AlphaFoldDB" id="A0A6A3I195"/>
<accession>A0A6A3I195</accession>
<organism evidence="1 2">
    <name type="scientific">Phytophthora rubi</name>
    <dbReference type="NCBI Taxonomy" id="129364"/>
    <lineage>
        <taxon>Eukaryota</taxon>
        <taxon>Sar</taxon>
        <taxon>Stramenopiles</taxon>
        <taxon>Oomycota</taxon>
        <taxon>Peronosporomycetes</taxon>
        <taxon>Peronosporales</taxon>
        <taxon>Peronosporaceae</taxon>
        <taxon>Phytophthora</taxon>
    </lineage>
</organism>
<comment type="caution">
    <text evidence="1">The sequence shown here is derived from an EMBL/GenBank/DDBJ whole genome shotgun (WGS) entry which is preliminary data.</text>
</comment>
<name>A0A6A3I195_9STRA</name>
<dbReference type="EMBL" id="QXFU01003364">
    <property type="protein sequence ID" value="KAE8975990.1"/>
    <property type="molecule type" value="Genomic_DNA"/>
</dbReference>